<dbReference type="PROSITE" id="PS50026">
    <property type="entry name" value="EGF_3"/>
    <property type="match status" value="3"/>
</dbReference>
<dbReference type="InterPro" id="IPR000742">
    <property type="entry name" value="EGF"/>
</dbReference>
<dbReference type="SUPFAM" id="SSF57196">
    <property type="entry name" value="EGF/Laminin"/>
    <property type="match status" value="1"/>
</dbReference>
<dbReference type="PANTHER" id="PTHR24033:SF151">
    <property type="entry name" value="NOTCH 2"/>
    <property type="match status" value="1"/>
</dbReference>
<protein>
    <submittedName>
        <fullName evidence="3">Neurogenic locus notch homolog protein 2</fullName>
    </submittedName>
</protein>
<feature type="domain" description="EGF-like" evidence="2">
    <location>
        <begin position="523"/>
        <end position="565"/>
    </location>
</feature>
<comment type="caution">
    <text evidence="1">Lacks conserved residue(s) required for the propagation of feature annotation.</text>
</comment>
<feature type="disulfide bond" evidence="1">
    <location>
        <begin position="617"/>
        <end position="634"/>
    </location>
</feature>
<dbReference type="Proteomes" id="UP000762676">
    <property type="component" value="Unassembled WGS sequence"/>
</dbReference>
<evidence type="ECO:0000313" key="3">
    <source>
        <dbReference type="EMBL" id="GFS19361.1"/>
    </source>
</evidence>
<feature type="disulfide bond" evidence="1">
    <location>
        <begin position="636"/>
        <end position="645"/>
    </location>
</feature>
<dbReference type="PROSITE" id="PS01186">
    <property type="entry name" value="EGF_2"/>
    <property type="match status" value="1"/>
</dbReference>
<proteinExistence type="predicted"/>
<keyword evidence="1" id="KW-0245">EGF-like domain</keyword>
<evidence type="ECO:0000313" key="4">
    <source>
        <dbReference type="Proteomes" id="UP000762676"/>
    </source>
</evidence>
<dbReference type="SMART" id="SM00181">
    <property type="entry name" value="EGF"/>
    <property type="match status" value="3"/>
</dbReference>
<sequence length="778" mass="85200">MGLRSGQSYNHGIFKGGSLSVAAINSTRIRLTSYTVWDLDSGPCAGNCKPGLSTQAWRSQLVNQSGNPSIIGRWYTETLDRLGNLQKLDFTDQFNSHCQGEVLQVSTQERWVLEKAQLDISIPPLLDFVDVVLEGFSWTPELNPRFKVCRHQQGGPDSGCPYHLQTKFYPGIRNDTGAPNHTPTALVRPIYKVVPGQKKKIPLAILDSDNDIYRCRPARFVELGSLYQMNGVTVERDCSITVEPASNTVGDIGVVNVIVEDASYATVKVGDSRVLQTFEGISATQVQFMVQVVSQSRSPEFIYPTSCGINGVKGVNLISGATLHLPLHARPSNSQPSGTKIKFAVRAEPDDGHPPFMSSLRRSDDNVSWIDLESNVTGDGLYWVEILAIDTEGEESVCFYKVRVKPLVYSLDLYTNFTSGPVLSLPDNVDCEVHSLCAFPVFGRGDQTFLLVDIPLNNSDKRLINITSKEVGSTVLNSTTTLQKDITIESKQIGHVEVCFAALDFNRKTTYECTSINIMKQQTSHPCIANETLCGRYAKCNPNPDNISDFLCDCRSPNIHGRFCEISVNTCDNNYCGNNSEQCLYDPAIAPLPFCLCKKNYVGKVCDKNVLCSPDPCAPHGNCTADDQSTSPLCVCDEGYAGADCSEKRSPLTLSFNATEVTCKMSTRLDWLDLPADLEAVSLMVLTLSLKDETGEDQAVWSVNVFNSSPTVAGKNLALATSAQVEVTISSSGPALLRLTWPLILPGLEGTYECTIGVLDSLGKPHQFSQRSVYDFST</sequence>
<feature type="disulfide bond" evidence="1">
    <location>
        <begin position="597"/>
        <end position="606"/>
    </location>
</feature>
<feature type="domain" description="EGF-like" evidence="2">
    <location>
        <begin position="608"/>
        <end position="646"/>
    </location>
</feature>
<name>A0AAV4JD97_9GAST</name>
<dbReference type="EMBL" id="BMAT01006759">
    <property type="protein sequence ID" value="GFS19361.1"/>
    <property type="molecule type" value="Genomic_DNA"/>
</dbReference>
<keyword evidence="4" id="KW-1185">Reference proteome</keyword>
<dbReference type="PROSITE" id="PS00022">
    <property type="entry name" value="EGF_1"/>
    <property type="match status" value="2"/>
</dbReference>
<reference evidence="3 4" key="1">
    <citation type="journal article" date="2021" name="Elife">
        <title>Chloroplast acquisition without the gene transfer in kleptoplastic sea slugs, Plakobranchus ocellatus.</title>
        <authorList>
            <person name="Maeda T."/>
            <person name="Takahashi S."/>
            <person name="Yoshida T."/>
            <person name="Shimamura S."/>
            <person name="Takaki Y."/>
            <person name="Nagai Y."/>
            <person name="Toyoda A."/>
            <person name="Suzuki Y."/>
            <person name="Arimoto A."/>
            <person name="Ishii H."/>
            <person name="Satoh N."/>
            <person name="Nishiyama T."/>
            <person name="Hasebe M."/>
            <person name="Maruyama T."/>
            <person name="Minagawa J."/>
            <person name="Obokata J."/>
            <person name="Shigenobu S."/>
        </authorList>
    </citation>
    <scope>NUCLEOTIDE SEQUENCE [LARGE SCALE GENOMIC DNA]</scope>
</reference>
<evidence type="ECO:0000256" key="1">
    <source>
        <dbReference type="PROSITE-ProRule" id="PRU00076"/>
    </source>
</evidence>
<dbReference type="AlphaFoldDB" id="A0AAV4JD97"/>
<comment type="caution">
    <text evidence="3">The sequence shown here is derived from an EMBL/GenBank/DDBJ whole genome shotgun (WGS) entry which is preliminary data.</text>
</comment>
<dbReference type="InterPro" id="IPR051830">
    <property type="entry name" value="NOTCH_homolog"/>
</dbReference>
<organism evidence="3 4">
    <name type="scientific">Elysia marginata</name>
    <dbReference type="NCBI Taxonomy" id="1093978"/>
    <lineage>
        <taxon>Eukaryota</taxon>
        <taxon>Metazoa</taxon>
        <taxon>Spiralia</taxon>
        <taxon>Lophotrochozoa</taxon>
        <taxon>Mollusca</taxon>
        <taxon>Gastropoda</taxon>
        <taxon>Heterobranchia</taxon>
        <taxon>Euthyneura</taxon>
        <taxon>Panpulmonata</taxon>
        <taxon>Sacoglossa</taxon>
        <taxon>Placobranchoidea</taxon>
        <taxon>Plakobranchidae</taxon>
        <taxon>Elysia</taxon>
    </lineage>
</organism>
<dbReference type="PANTHER" id="PTHR24033">
    <property type="entry name" value="EGF-LIKE DOMAIN-CONTAINING PROTEIN"/>
    <property type="match status" value="1"/>
</dbReference>
<evidence type="ECO:0000259" key="2">
    <source>
        <dbReference type="PROSITE" id="PS50026"/>
    </source>
</evidence>
<gene>
    <name evidence="3" type="ORF">ElyMa_003287400</name>
</gene>
<dbReference type="Gene3D" id="2.10.25.10">
    <property type="entry name" value="Laminin"/>
    <property type="match status" value="1"/>
</dbReference>
<accession>A0AAV4JD97</accession>
<keyword evidence="1" id="KW-1015">Disulfide bond</keyword>
<feature type="domain" description="EGF-like" evidence="2">
    <location>
        <begin position="567"/>
        <end position="607"/>
    </location>
</feature>